<proteinExistence type="predicted"/>
<accession>A0ABD2PTT0</accession>
<reference evidence="3 4" key="1">
    <citation type="submission" date="2024-11" db="EMBL/GenBank/DDBJ databases">
        <title>Adaptive evolution of stress response genes in parasites aligns with host niche diversity.</title>
        <authorList>
            <person name="Hahn C."/>
            <person name="Resl P."/>
        </authorList>
    </citation>
    <scope>NUCLEOTIDE SEQUENCE [LARGE SCALE GENOMIC DNA]</scope>
    <source>
        <strain evidence="3">EGGRZ-B1_66</strain>
        <tissue evidence="3">Body</tissue>
    </source>
</reference>
<dbReference type="InterPro" id="IPR000198">
    <property type="entry name" value="RhoGAP_dom"/>
</dbReference>
<name>A0ABD2PTT0_9PLAT</name>
<evidence type="ECO:0000313" key="4">
    <source>
        <dbReference type="Proteomes" id="UP001626550"/>
    </source>
</evidence>
<dbReference type="InterPro" id="IPR050729">
    <property type="entry name" value="Rho-GAP"/>
</dbReference>
<dbReference type="SMART" id="SM00324">
    <property type="entry name" value="RhoGAP"/>
    <property type="match status" value="1"/>
</dbReference>
<dbReference type="PROSITE" id="PS50238">
    <property type="entry name" value="RHOGAP"/>
    <property type="match status" value="1"/>
</dbReference>
<dbReference type="PANTHER" id="PTHR23176">
    <property type="entry name" value="RHO/RAC/CDC GTPASE-ACTIVATING PROTEIN"/>
    <property type="match status" value="1"/>
</dbReference>
<gene>
    <name evidence="3" type="ORF">Ciccas_010755</name>
</gene>
<dbReference type="Gene3D" id="1.10.555.10">
    <property type="entry name" value="Rho GTPase activation protein"/>
    <property type="match status" value="1"/>
</dbReference>
<dbReference type="CDD" id="cd00159">
    <property type="entry name" value="RhoGAP"/>
    <property type="match status" value="1"/>
</dbReference>
<protein>
    <recommendedName>
        <fullName evidence="2">Rho-GAP domain-containing protein</fullName>
    </recommendedName>
</protein>
<dbReference type="Proteomes" id="UP001626550">
    <property type="component" value="Unassembled WGS sequence"/>
</dbReference>
<dbReference type="InterPro" id="IPR008936">
    <property type="entry name" value="Rho_GTPase_activation_prot"/>
</dbReference>
<keyword evidence="1" id="KW-0343">GTPase activation</keyword>
<dbReference type="AlphaFoldDB" id="A0ABD2PTT0"/>
<dbReference type="EMBL" id="JBJKFK010002745">
    <property type="protein sequence ID" value="KAL3310674.1"/>
    <property type="molecule type" value="Genomic_DNA"/>
</dbReference>
<dbReference type="GO" id="GO:0005096">
    <property type="term" value="F:GTPase activator activity"/>
    <property type="evidence" value="ECO:0007669"/>
    <property type="project" value="UniProtKB-KW"/>
</dbReference>
<sequence>MGYLKKACIVFLETAIVFENCEQPSTRGLRLIEVYDNYVVGDLIKVFFRNLKEPLIDPRSCKQLLEALQSNVDESVVNDAFQKTLNHMDKKRKHVLNCVIRHLIKVDENSMTNRMCVTNLASIWADTLTRYEDPDVRIAPQITPESFNAIEPSLEMLSAVTLSQKLREVITKLITMTKQQTISFY</sequence>
<keyword evidence="4" id="KW-1185">Reference proteome</keyword>
<dbReference type="PANTHER" id="PTHR23176:SF129">
    <property type="entry name" value="RHO GTPASE ACTIVATING PROTEIN AT 16F, ISOFORM E-RELATED"/>
    <property type="match status" value="1"/>
</dbReference>
<evidence type="ECO:0000256" key="1">
    <source>
        <dbReference type="ARBA" id="ARBA00022468"/>
    </source>
</evidence>
<dbReference type="Pfam" id="PF00620">
    <property type="entry name" value="RhoGAP"/>
    <property type="match status" value="1"/>
</dbReference>
<dbReference type="SUPFAM" id="SSF48350">
    <property type="entry name" value="GTPase activation domain, GAP"/>
    <property type="match status" value="1"/>
</dbReference>
<evidence type="ECO:0000313" key="3">
    <source>
        <dbReference type="EMBL" id="KAL3310674.1"/>
    </source>
</evidence>
<comment type="caution">
    <text evidence="3">The sequence shown here is derived from an EMBL/GenBank/DDBJ whole genome shotgun (WGS) entry which is preliminary data.</text>
</comment>
<feature type="domain" description="Rho-GAP" evidence="2">
    <location>
        <begin position="1"/>
        <end position="161"/>
    </location>
</feature>
<organism evidence="3 4">
    <name type="scientific">Cichlidogyrus casuarinus</name>
    <dbReference type="NCBI Taxonomy" id="1844966"/>
    <lineage>
        <taxon>Eukaryota</taxon>
        <taxon>Metazoa</taxon>
        <taxon>Spiralia</taxon>
        <taxon>Lophotrochozoa</taxon>
        <taxon>Platyhelminthes</taxon>
        <taxon>Monogenea</taxon>
        <taxon>Monopisthocotylea</taxon>
        <taxon>Dactylogyridea</taxon>
        <taxon>Ancyrocephalidae</taxon>
        <taxon>Cichlidogyrus</taxon>
    </lineage>
</organism>
<evidence type="ECO:0000259" key="2">
    <source>
        <dbReference type="PROSITE" id="PS50238"/>
    </source>
</evidence>